<keyword evidence="1" id="KW-0479">Metal-binding</keyword>
<dbReference type="PROSITE" id="PS50157">
    <property type="entry name" value="ZINC_FINGER_C2H2_2"/>
    <property type="match status" value="2"/>
</dbReference>
<proteinExistence type="predicted"/>
<dbReference type="PANTHER" id="PTHR14003:SF19">
    <property type="entry name" value="YY2 TRANSCRIPTION FACTOR"/>
    <property type="match status" value="1"/>
</dbReference>
<evidence type="ECO:0000256" key="1">
    <source>
        <dbReference type="ARBA" id="ARBA00022723"/>
    </source>
</evidence>
<dbReference type="SUPFAM" id="SSF57667">
    <property type="entry name" value="beta-beta-alpha zinc fingers"/>
    <property type="match status" value="1"/>
</dbReference>
<name>A0ABQ8G793_9PEZI</name>
<dbReference type="SMART" id="SM00355">
    <property type="entry name" value="ZnF_C2H2"/>
    <property type="match status" value="2"/>
</dbReference>
<evidence type="ECO:0000256" key="6">
    <source>
        <dbReference type="PROSITE-ProRule" id="PRU00042"/>
    </source>
</evidence>
<dbReference type="PROSITE" id="PS00028">
    <property type="entry name" value="ZINC_FINGER_C2H2_1"/>
    <property type="match status" value="2"/>
</dbReference>
<evidence type="ECO:0000256" key="4">
    <source>
        <dbReference type="ARBA" id="ARBA00022833"/>
    </source>
</evidence>
<dbReference type="InterPro" id="IPR036236">
    <property type="entry name" value="Znf_C2H2_sf"/>
</dbReference>
<evidence type="ECO:0000313" key="9">
    <source>
        <dbReference type="Proteomes" id="UP000774617"/>
    </source>
</evidence>
<dbReference type="Proteomes" id="UP000774617">
    <property type="component" value="Unassembled WGS sequence"/>
</dbReference>
<dbReference type="PANTHER" id="PTHR14003">
    <property type="entry name" value="TRANSCRIPTIONAL REPRESSOR PROTEIN YY"/>
    <property type="match status" value="1"/>
</dbReference>
<dbReference type="Gene3D" id="3.30.160.60">
    <property type="entry name" value="Classic Zinc Finger"/>
    <property type="match status" value="2"/>
</dbReference>
<dbReference type="EMBL" id="JAGTJR010000020">
    <property type="protein sequence ID" value="KAH7044576.1"/>
    <property type="molecule type" value="Genomic_DNA"/>
</dbReference>
<feature type="non-terminal residue" evidence="8">
    <location>
        <position position="1"/>
    </location>
</feature>
<dbReference type="InterPro" id="IPR013087">
    <property type="entry name" value="Znf_C2H2_type"/>
</dbReference>
<organism evidence="8 9">
    <name type="scientific">Macrophomina phaseolina</name>
    <dbReference type="NCBI Taxonomy" id="35725"/>
    <lineage>
        <taxon>Eukaryota</taxon>
        <taxon>Fungi</taxon>
        <taxon>Dikarya</taxon>
        <taxon>Ascomycota</taxon>
        <taxon>Pezizomycotina</taxon>
        <taxon>Dothideomycetes</taxon>
        <taxon>Dothideomycetes incertae sedis</taxon>
        <taxon>Botryosphaeriales</taxon>
        <taxon>Botryosphaeriaceae</taxon>
        <taxon>Macrophomina</taxon>
    </lineage>
</organism>
<evidence type="ECO:0000256" key="3">
    <source>
        <dbReference type="ARBA" id="ARBA00022771"/>
    </source>
</evidence>
<keyword evidence="3 6" id="KW-0863">Zinc-finger</keyword>
<evidence type="ECO:0000256" key="5">
    <source>
        <dbReference type="ARBA" id="ARBA00044085"/>
    </source>
</evidence>
<feature type="domain" description="C2H2-type" evidence="7">
    <location>
        <begin position="29"/>
        <end position="53"/>
    </location>
</feature>
<keyword evidence="9" id="KW-1185">Reference proteome</keyword>
<gene>
    <name evidence="8" type="ORF">B0J12DRAFT_559183</name>
</gene>
<evidence type="ECO:0000256" key="2">
    <source>
        <dbReference type="ARBA" id="ARBA00022737"/>
    </source>
</evidence>
<feature type="domain" description="C2H2-type" evidence="7">
    <location>
        <begin position="1"/>
        <end position="28"/>
    </location>
</feature>
<keyword evidence="2" id="KW-0677">Repeat</keyword>
<dbReference type="Pfam" id="PF00096">
    <property type="entry name" value="zf-C2H2"/>
    <property type="match status" value="2"/>
</dbReference>
<evidence type="ECO:0000313" key="8">
    <source>
        <dbReference type="EMBL" id="KAH7044576.1"/>
    </source>
</evidence>
<evidence type="ECO:0000259" key="7">
    <source>
        <dbReference type="PROSITE" id="PS50157"/>
    </source>
</evidence>
<accession>A0ABQ8G793</accession>
<feature type="non-terminal residue" evidence="8">
    <location>
        <position position="53"/>
    </location>
</feature>
<sequence length="53" mass="6394">CRFEGCVKTFARPEHLKRHENTHSKERPFPCVVPQCGRRFSRNDNRKAHYETH</sequence>
<protein>
    <recommendedName>
        <fullName evidence="5">C2H2 type master regulator of conidiophore development brlA</fullName>
    </recommendedName>
</protein>
<comment type="caution">
    <text evidence="8">The sequence shown here is derived from an EMBL/GenBank/DDBJ whole genome shotgun (WGS) entry which is preliminary data.</text>
</comment>
<reference evidence="8 9" key="1">
    <citation type="journal article" date="2021" name="Nat. Commun.">
        <title>Genetic determinants of endophytism in the Arabidopsis root mycobiome.</title>
        <authorList>
            <person name="Mesny F."/>
            <person name="Miyauchi S."/>
            <person name="Thiergart T."/>
            <person name="Pickel B."/>
            <person name="Atanasova L."/>
            <person name="Karlsson M."/>
            <person name="Huettel B."/>
            <person name="Barry K.W."/>
            <person name="Haridas S."/>
            <person name="Chen C."/>
            <person name="Bauer D."/>
            <person name="Andreopoulos W."/>
            <person name="Pangilinan J."/>
            <person name="LaButti K."/>
            <person name="Riley R."/>
            <person name="Lipzen A."/>
            <person name="Clum A."/>
            <person name="Drula E."/>
            <person name="Henrissat B."/>
            <person name="Kohler A."/>
            <person name="Grigoriev I.V."/>
            <person name="Martin F.M."/>
            <person name="Hacquard S."/>
        </authorList>
    </citation>
    <scope>NUCLEOTIDE SEQUENCE [LARGE SCALE GENOMIC DNA]</scope>
    <source>
        <strain evidence="8 9">MPI-SDFR-AT-0080</strain>
    </source>
</reference>
<keyword evidence="4" id="KW-0862">Zinc</keyword>